<dbReference type="GO" id="GO:0003677">
    <property type="term" value="F:DNA binding"/>
    <property type="evidence" value="ECO:0007669"/>
    <property type="project" value="UniProtKB-KW"/>
</dbReference>
<evidence type="ECO:0000313" key="4">
    <source>
        <dbReference type="EMBL" id="MBI9115599.1"/>
    </source>
</evidence>
<dbReference type="AlphaFoldDB" id="A0A934IES5"/>
<dbReference type="Proteomes" id="UP000602087">
    <property type="component" value="Unassembled WGS sequence"/>
</dbReference>
<protein>
    <submittedName>
        <fullName evidence="4">Lsr2 family protein</fullName>
    </submittedName>
</protein>
<name>A0A934IES5_9MICO</name>
<evidence type="ECO:0000259" key="3">
    <source>
        <dbReference type="Pfam" id="PF23359"/>
    </source>
</evidence>
<dbReference type="Gene3D" id="4.10.320.10">
    <property type="entry name" value="E3-binding domain"/>
    <property type="match status" value="1"/>
</dbReference>
<dbReference type="InterPro" id="IPR042261">
    <property type="entry name" value="Lsr2-like_dimerization"/>
</dbReference>
<evidence type="ECO:0000259" key="2">
    <source>
        <dbReference type="Pfam" id="PF11774"/>
    </source>
</evidence>
<dbReference type="RefSeq" id="WP_198734166.1">
    <property type="nucleotide sequence ID" value="NZ_JAEINH010000009.1"/>
</dbReference>
<gene>
    <name evidence="4" type="ORF">JAV76_11300</name>
</gene>
<accession>A0A934IES5</accession>
<dbReference type="Pfam" id="PF11774">
    <property type="entry name" value="Lsr2"/>
    <property type="match status" value="1"/>
</dbReference>
<evidence type="ECO:0000313" key="5">
    <source>
        <dbReference type="Proteomes" id="UP000602087"/>
    </source>
</evidence>
<dbReference type="InterPro" id="IPR055370">
    <property type="entry name" value="Lsr2_DNA-bd"/>
</dbReference>
<dbReference type="Pfam" id="PF23359">
    <property type="entry name" value="Lsr2_DNA-bd"/>
    <property type="match status" value="1"/>
</dbReference>
<dbReference type="InterPro" id="IPR024412">
    <property type="entry name" value="Lsr2_dim_dom"/>
</dbReference>
<feature type="domain" description="Lsr2 dimerization" evidence="2">
    <location>
        <begin position="1"/>
        <end position="58"/>
    </location>
</feature>
<comment type="caution">
    <text evidence="4">The sequence shown here is derived from an EMBL/GenBank/DDBJ whole genome shotgun (WGS) entry which is preliminary data.</text>
</comment>
<sequence>MAQRVVVELTSDVSGGTADETVSFALDGVTYEIDLTTEEATEMRSALTTYTEGGRKVGRTTAAKTARRSSTGNDYDATAVRAWAASNGVEISGRGRISKDVLEKYRAAGN</sequence>
<dbReference type="InterPro" id="IPR036625">
    <property type="entry name" value="E3-bd_dom_sf"/>
</dbReference>
<feature type="domain" description="Lsr2 DNA-binding" evidence="3">
    <location>
        <begin position="74"/>
        <end position="108"/>
    </location>
</feature>
<dbReference type="GO" id="GO:0016746">
    <property type="term" value="F:acyltransferase activity"/>
    <property type="evidence" value="ECO:0007669"/>
    <property type="project" value="InterPro"/>
</dbReference>
<keyword evidence="5" id="KW-1185">Reference proteome</keyword>
<reference evidence="4" key="1">
    <citation type="submission" date="2020-12" db="EMBL/GenBank/DDBJ databases">
        <title>Sanguibacter suaedae sp. nov., isolated from Suaeda aralocaspica.</title>
        <authorList>
            <person name="Ma Q."/>
        </authorList>
    </citation>
    <scope>NUCLEOTIDE SEQUENCE</scope>
    <source>
        <strain evidence="4">YZGR15</strain>
    </source>
</reference>
<proteinExistence type="predicted"/>
<keyword evidence="1" id="KW-0238">DNA-binding</keyword>
<evidence type="ECO:0000256" key="1">
    <source>
        <dbReference type="ARBA" id="ARBA00023125"/>
    </source>
</evidence>
<dbReference type="Gene3D" id="3.30.60.230">
    <property type="entry name" value="Lsr2, dimerization domain"/>
    <property type="match status" value="1"/>
</dbReference>
<organism evidence="4 5">
    <name type="scientific">Sanguibacter suaedae</name>
    <dbReference type="NCBI Taxonomy" id="2795737"/>
    <lineage>
        <taxon>Bacteria</taxon>
        <taxon>Bacillati</taxon>
        <taxon>Actinomycetota</taxon>
        <taxon>Actinomycetes</taxon>
        <taxon>Micrococcales</taxon>
        <taxon>Sanguibacteraceae</taxon>
        <taxon>Sanguibacter</taxon>
    </lineage>
</organism>
<dbReference type="EMBL" id="JAEINH010000009">
    <property type="protein sequence ID" value="MBI9115599.1"/>
    <property type="molecule type" value="Genomic_DNA"/>
</dbReference>